<accession>A0A1J5PFE8</accession>
<proteinExistence type="inferred from homology"/>
<organism evidence="9">
    <name type="scientific">mine drainage metagenome</name>
    <dbReference type="NCBI Taxonomy" id="410659"/>
    <lineage>
        <taxon>unclassified sequences</taxon>
        <taxon>metagenomes</taxon>
        <taxon>ecological metagenomes</taxon>
    </lineage>
</organism>
<dbReference type="HAMAP" id="MF_00181">
    <property type="entry name" value="Cytosol_peptidase_M17"/>
    <property type="match status" value="1"/>
</dbReference>
<dbReference type="GO" id="GO:0005737">
    <property type="term" value="C:cytoplasm"/>
    <property type="evidence" value="ECO:0007669"/>
    <property type="project" value="InterPro"/>
</dbReference>
<dbReference type="InterPro" id="IPR000819">
    <property type="entry name" value="Peptidase_M17_C"/>
</dbReference>
<feature type="domain" description="Peptidase M17 leucyl aminopeptidase N-terminal" evidence="8">
    <location>
        <begin position="49"/>
        <end position="144"/>
    </location>
</feature>
<dbReference type="SUPFAM" id="SSF53187">
    <property type="entry name" value="Zn-dependent exopeptidases"/>
    <property type="match status" value="1"/>
</dbReference>
<dbReference type="InterPro" id="IPR043472">
    <property type="entry name" value="Macro_dom-like"/>
</dbReference>
<evidence type="ECO:0000256" key="2">
    <source>
        <dbReference type="ARBA" id="ARBA00009528"/>
    </source>
</evidence>
<keyword evidence="5" id="KW-0645">Protease</keyword>
<evidence type="ECO:0000259" key="7">
    <source>
        <dbReference type="Pfam" id="PF00883"/>
    </source>
</evidence>
<dbReference type="PANTHER" id="PTHR11963">
    <property type="entry name" value="LEUCINE AMINOPEPTIDASE-RELATED"/>
    <property type="match status" value="1"/>
</dbReference>
<dbReference type="InterPro" id="IPR008283">
    <property type="entry name" value="Peptidase_M17_N"/>
</dbReference>
<keyword evidence="4 9" id="KW-0031">Aminopeptidase</keyword>
<dbReference type="GO" id="GO:0070006">
    <property type="term" value="F:metalloaminopeptidase activity"/>
    <property type="evidence" value="ECO:0007669"/>
    <property type="project" value="InterPro"/>
</dbReference>
<name>A0A1J5PFE8_9ZZZZ</name>
<dbReference type="Gene3D" id="3.40.220.10">
    <property type="entry name" value="Leucine Aminopeptidase, subunit E, domain 1"/>
    <property type="match status" value="1"/>
</dbReference>
<sequence length="504" mass="52070">MPVISLSSNASPDAAQPVKADALVIGLARKADGTLVIESGASRGRESALLASLADLGATGRADEVIKIPGTTTKLLVFTGLGDFKTRDSYDHETLRRAAGAAARALSGVKRAAFSLPSGKIDQLAAVAEGALLGAYAFDTFRASSLKERKNPLAHIVVISPIGQSAEAKKVIKRAQLLGEAVHLVRDLVNTPPSHLTPITFCAEVKPLAVDAGLKVSILDEVALRKGGYGGIVGVGQGSANPPRLLHLSYAPANSKARYAFVGKGITFDTGGLNLKPGLGMEAMKSDMGGAAAVVAAAIMIAKLKLPIALDIWAPLAENMVSDTAQRPSDVIATYGGRTVEVLNPDAEGRLILADALVRAQEVGKKAGGLDALLDVATLTGHQSLALGTRVSALMGNTDQLQDDVLAAAKEAGEAFWPMPLPIELRASLDSPVADIANIGERAGGMLVAGLFLKEFIEDGVAWAHLDIASPAYNESKAHGYTPLGGTGVAVRTLVRLAESACGR</sequence>
<protein>
    <recommendedName>
        <fullName evidence="3">leucyl aminopeptidase</fullName>
        <ecNumber evidence="3">3.4.11.1</ecNumber>
    </recommendedName>
</protein>
<comment type="caution">
    <text evidence="9">The sequence shown here is derived from an EMBL/GenBank/DDBJ whole genome shotgun (WGS) entry which is preliminary data.</text>
</comment>
<comment type="catalytic activity">
    <reaction evidence="1">
        <text>Release of an N-terminal amino acid, Xaa-|-Yaa-, in which Xaa is preferably Leu, but may be other amino acids including Pro although not Arg or Lys, and Yaa may be Pro. Amino acid amides and methyl esters are also readily hydrolyzed, but rates on arylamides are exceedingly low.</text>
        <dbReference type="EC" id="3.4.11.1"/>
    </reaction>
</comment>
<evidence type="ECO:0000256" key="5">
    <source>
        <dbReference type="ARBA" id="ARBA00022670"/>
    </source>
</evidence>
<dbReference type="GO" id="GO:0006508">
    <property type="term" value="P:proteolysis"/>
    <property type="evidence" value="ECO:0007669"/>
    <property type="project" value="UniProtKB-KW"/>
</dbReference>
<dbReference type="SUPFAM" id="SSF52949">
    <property type="entry name" value="Macro domain-like"/>
    <property type="match status" value="1"/>
</dbReference>
<dbReference type="PRINTS" id="PR00481">
    <property type="entry name" value="LAMNOPPTDASE"/>
</dbReference>
<evidence type="ECO:0000313" key="9">
    <source>
        <dbReference type="EMBL" id="OIQ69938.1"/>
    </source>
</evidence>
<dbReference type="AlphaFoldDB" id="A0A1J5PFE8"/>
<feature type="domain" description="Cytosol aminopeptidase" evidence="7">
    <location>
        <begin position="184"/>
        <end position="495"/>
    </location>
</feature>
<dbReference type="InterPro" id="IPR011356">
    <property type="entry name" value="Leucine_aapep/pepB"/>
</dbReference>
<dbReference type="PANTHER" id="PTHR11963:SF23">
    <property type="entry name" value="CYTOSOL AMINOPEPTIDASE"/>
    <property type="match status" value="1"/>
</dbReference>
<dbReference type="Pfam" id="PF02789">
    <property type="entry name" value="Peptidase_M17_N"/>
    <property type="match status" value="1"/>
</dbReference>
<evidence type="ECO:0000259" key="8">
    <source>
        <dbReference type="Pfam" id="PF02789"/>
    </source>
</evidence>
<dbReference type="NCBIfam" id="NF002073">
    <property type="entry name" value="PRK00913.1-2"/>
    <property type="match status" value="1"/>
</dbReference>
<dbReference type="InterPro" id="IPR023042">
    <property type="entry name" value="Peptidase_M17_leu_NH2_pept"/>
</dbReference>
<evidence type="ECO:0000256" key="3">
    <source>
        <dbReference type="ARBA" id="ARBA00012565"/>
    </source>
</evidence>
<dbReference type="EMBL" id="MLJW01004452">
    <property type="protein sequence ID" value="OIQ69938.1"/>
    <property type="molecule type" value="Genomic_DNA"/>
</dbReference>
<dbReference type="Pfam" id="PF00883">
    <property type="entry name" value="Peptidase_M17"/>
    <property type="match status" value="1"/>
</dbReference>
<keyword evidence="6 9" id="KW-0378">Hydrolase</keyword>
<gene>
    <name evidence="9" type="primary">pepA_19</name>
    <name evidence="9" type="ORF">GALL_484550</name>
</gene>
<dbReference type="Gene3D" id="3.40.630.10">
    <property type="entry name" value="Zn peptidases"/>
    <property type="match status" value="1"/>
</dbReference>
<reference evidence="9" key="1">
    <citation type="submission" date="2016-10" db="EMBL/GenBank/DDBJ databases">
        <title>Sequence of Gallionella enrichment culture.</title>
        <authorList>
            <person name="Poehlein A."/>
            <person name="Muehling M."/>
            <person name="Daniel R."/>
        </authorList>
    </citation>
    <scope>NUCLEOTIDE SEQUENCE</scope>
</reference>
<evidence type="ECO:0000256" key="1">
    <source>
        <dbReference type="ARBA" id="ARBA00000135"/>
    </source>
</evidence>
<comment type="similarity">
    <text evidence="2">Belongs to the peptidase M17 family.</text>
</comment>
<dbReference type="GO" id="GO:0030145">
    <property type="term" value="F:manganese ion binding"/>
    <property type="evidence" value="ECO:0007669"/>
    <property type="project" value="InterPro"/>
</dbReference>
<dbReference type="EC" id="3.4.11.1" evidence="3"/>
<evidence type="ECO:0000256" key="4">
    <source>
        <dbReference type="ARBA" id="ARBA00022438"/>
    </source>
</evidence>
<evidence type="ECO:0000256" key="6">
    <source>
        <dbReference type="ARBA" id="ARBA00022801"/>
    </source>
</evidence>
<dbReference type="CDD" id="cd00433">
    <property type="entry name" value="Peptidase_M17"/>
    <property type="match status" value="1"/>
</dbReference>